<dbReference type="OrthoDB" id="10589467at2759"/>
<proteinExistence type="predicted"/>
<feature type="coiled-coil region" evidence="1">
    <location>
        <begin position="32"/>
        <end position="80"/>
    </location>
</feature>
<dbReference type="AlphaFoldDB" id="D7FN12"/>
<feature type="region of interest" description="Disordered" evidence="2">
    <location>
        <begin position="116"/>
        <end position="173"/>
    </location>
</feature>
<keyword evidence="1" id="KW-0175">Coiled coil</keyword>
<evidence type="ECO:0000256" key="1">
    <source>
        <dbReference type="SAM" id="Coils"/>
    </source>
</evidence>
<keyword evidence="4" id="KW-1185">Reference proteome</keyword>
<accession>D7FN12</accession>
<organism evidence="3 4">
    <name type="scientific">Ectocarpus siliculosus</name>
    <name type="common">Brown alga</name>
    <name type="synonym">Conferva siliculosa</name>
    <dbReference type="NCBI Taxonomy" id="2880"/>
    <lineage>
        <taxon>Eukaryota</taxon>
        <taxon>Sar</taxon>
        <taxon>Stramenopiles</taxon>
        <taxon>Ochrophyta</taxon>
        <taxon>PX clade</taxon>
        <taxon>Phaeophyceae</taxon>
        <taxon>Ectocarpales</taxon>
        <taxon>Ectocarpaceae</taxon>
        <taxon>Ectocarpus</taxon>
    </lineage>
</organism>
<dbReference type="InParanoid" id="D7FN12"/>
<evidence type="ECO:0000313" key="3">
    <source>
        <dbReference type="EMBL" id="CBJ30076.1"/>
    </source>
</evidence>
<dbReference type="Proteomes" id="UP000002630">
    <property type="component" value="Unassembled WGS sequence"/>
</dbReference>
<evidence type="ECO:0000313" key="4">
    <source>
        <dbReference type="Proteomes" id="UP000002630"/>
    </source>
</evidence>
<reference evidence="3 4" key="1">
    <citation type="journal article" date="2010" name="Nature">
        <title>The Ectocarpus genome and the independent evolution of multicellularity in brown algae.</title>
        <authorList>
            <person name="Cock J.M."/>
            <person name="Sterck L."/>
            <person name="Rouze P."/>
            <person name="Scornet D."/>
            <person name="Allen A.E."/>
            <person name="Amoutzias G."/>
            <person name="Anthouard V."/>
            <person name="Artiguenave F."/>
            <person name="Aury J.M."/>
            <person name="Badger J.H."/>
            <person name="Beszteri B."/>
            <person name="Billiau K."/>
            <person name="Bonnet E."/>
            <person name="Bothwell J.H."/>
            <person name="Bowler C."/>
            <person name="Boyen C."/>
            <person name="Brownlee C."/>
            <person name="Carrano C.J."/>
            <person name="Charrier B."/>
            <person name="Cho G.Y."/>
            <person name="Coelho S.M."/>
            <person name="Collen J."/>
            <person name="Corre E."/>
            <person name="Da Silva C."/>
            <person name="Delage L."/>
            <person name="Delaroque N."/>
            <person name="Dittami S.M."/>
            <person name="Doulbeau S."/>
            <person name="Elias M."/>
            <person name="Farnham G."/>
            <person name="Gachon C.M."/>
            <person name="Gschloessl B."/>
            <person name="Heesch S."/>
            <person name="Jabbari K."/>
            <person name="Jubin C."/>
            <person name="Kawai H."/>
            <person name="Kimura K."/>
            <person name="Kloareg B."/>
            <person name="Kupper F.C."/>
            <person name="Lang D."/>
            <person name="Le Bail A."/>
            <person name="Leblanc C."/>
            <person name="Lerouge P."/>
            <person name="Lohr M."/>
            <person name="Lopez P.J."/>
            <person name="Martens C."/>
            <person name="Maumus F."/>
            <person name="Michel G."/>
            <person name="Miranda-Saavedra D."/>
            <person name="Morales J."/>
            <person name="Moreau H."/>
            <person name="Motomura T."/>
            <person name="Nagasato C."/>
            <person name="Napoli C.A."/>
            <person name="Nelson D.R."/>
            <person name="Nyvall-Collen P."/>
            <person name="Peters A.F."/>
            <person name="Pommier C."/>
            <person name="Potin P."/>
            <person name="Poulain J."/>
            <person name="Quesneville H."/>
            <person name="Read B."/>
            <person name="Rensing S.A."/>
            <person name="Ritter A."/>
            <person name="Rousvoal S."/>
            <person name="Samanta M."/>
            <person name="Samson G."/>
            <person name="Schroeder D.C."/>
            <person name="Segurens B."/>
            <person name="Strittmatter M."/>
            <person name="Tonon T."/>
            <person name="Tregear J.W."/>
            <person name="Valentin K."/>
            <person name="von Dassow P."/>
            <person name="Yamagishi T."/>
            <person name="Van de Peer Y."/>
            <person name="Wincker P."/>
        </authorList>
    </citation>
    <scope>NUCLEOTIDE SEQUENCE [LARGE SCALE GENOMIC DNA]</scope>
    <source>
        <strain evidence="4">Ec32 / CCAP1310/4</strain>
    </source>
</reference>
<dbReference type="EMBL" id="FN649760">
    <property type="protein sequence ID" value="CBJ30076.1"/>
    <property type="molecule type" value="Genomic_DNA"/>
</dbReference>
<protein>
    <submittedName>
        <fullName evidence="3">Uncharacterized protein</fullName>
    </submittedName>
</protein>
<gene>
    <name evidence="3" type="ORF">Esi_0173_0016</name>
</gene>
<evidence type="ECO:0000256" key="2">
    <source>
        <dbReference type="SAM" id="MobiDB-lite"/>
    </source>
</evidence>
<name>D7FN12_ECTSI</name>
<sequence>MDLFKEARVAWKDARVVAEGKDRELASEIAAREAAERNAKRYTDLFAEARAAWSNTQTIVENKERELAAAEARMMKTEAGGGFGSLQHRLEDARRGRELDRQQSLELKLALEEQLAAGGGTSEDEGRGSNVDGGGGRAAAGEVPREGRVAKQHTVGGDGGSASEQLSASAGGNDAGVGSGFARLDIGSPPTAAKRFSVPPLVFAGLAGEGKGVEKWVGQPHGQHALTLLHAPEENDVSDAGSGSFEALHPSLTTPNIHTGRERAAGSGIYGRFSEGTRYDHDGHVAGTAADSGMGSPIASAETARNLVSASGAATETPGGAEKLFRDYSNTYGSSACGIAGRGAKELILRAGTFLERLEKVGSGEEGLIMLEVDGCSVVKVVMEERKFLELHETKEGVGELLTALGATCSAL</sequence>